<dbReference type="EMBL" id="JXRP01000018">
    <property type="protein sequence ID" value="KIL45208.1"/>
    <property type="molecule type" value="Genomic_DNA"/>
</dbReference>
<proteinExistence type="predicted"/>
<name>A0A0C2VMH7_9BACL</name>
<dbReference type="AlphaFoldDB" id="A0A0C2VMH7"/>
<keyword evidence="2" id="KW-1185">Reference proteome</keyword>
<evidence type="ECO:0000313" key="2">
    <source>
        <dbReference type="Proteomes" id="UP000031938"/>
    </source>
</evidence>
<dbReference type="STRING" id="889306.KP78_27520"/>
<sequence>MAKLFLFYSISELFHFIENGTFINFHPRISRMLSLKTAKI</sequence>
<protein>
    <submittedName>
        <fullName evidence="1">Uncharacterized protein</fullName>
    </submittedName>
</protein>
<gene>
    <name evidence="1" type="ORF">KP78_27520</name>
</gene>
<dbReference type="Proteomes" id="UP000031938">
    <property type="component" value="Unassembled WGS sequence"/>
</dbReference>
<evidence type="ECO:0000313" key="1">
    <source>
        <dbReference type="EMBL" id="KIL45208.1"/>
    </source>
</evidence>
<dbReference type="PATRIC" id="fig|889306.3.peg.2764"/>
<reference evidence="1 2" key="1">
    <citation type="submission" date="2015-01" db="EMBL/GenBank/DDBJ databases">
        <title>Genome sequencing of Jeotgalibacillus soli.</title>
        <authorList>
            <person name="Goh K.M."/>
            <person name="Chan K.-G."/>
            <person name="Yaakop A.S."/>
            <person name="Ee R."/>
            <person name="Gan H.M."/>
            <person name="Chan C.S."/>
        </authorList>
    </citation>
    <scope>NUCLEOTIDE SEQUENCE [LARGE SCALE GENOMIC DNA]</scope>
    <source>
        <strain evidence="1 2">P9</strain>
    </source>
</reference>
<organism evidence="1 2">
    <name type="scientific">Jeotgalibacillus soli</name>
    <dbReference type="NCBI Taxonomy" id="889306"/>
    <lineage>
        <taxon>Bacteria</taxon>
        <taxon>Bacillati</taxon>
        <taxon>Bacillota</taxon>
        <taxon>Bacilli</taxon>
        <taxon>Bacillales</taxon>
        <taxon>Caryophanaceae</taxon>
        <taxon>Jeotgalibacillus</taxon>
    </lineage>
</organism>
<accession>A0A0C2VMH7</accession>
<comment type="caution">
    <text evidence="1">The sequence shown here is derived from an EMBL/GenBank/DDBJ whole genome shotgun (WGS) entry which is preliminary data.</text>
</comment>